<dbReference type="KEGG" id="yti:FNA67_04225"/>
<gene>
    <name evidence="1" type="ORF">FNA67_04225</name>
</gene>
<dbReference type="AlphaFoldDB" id="A0A5B9DLX3"/>
<dbReference type="InterPro" id="IPR021378">
    <property type="entry name" value="DUF3010"/>
</dbReference>
<dbReference type="OrthoDB" id="7850085at2"/>
<keyword evidence="2" id="KW-1185">Reference proteome</keyword>
<dbReference type="Pfam" id="PF11215">
    <property type="entry name" value="DUF3010"/>
    <property type="match status" value="1"/>
</dbReference>
<organism evidence="1 2">
    <name type="scientific">Paradevosia tibetensis</name>
    <dbReference type="NCBI Taxonomy" id="1447062"/>
    <lineage>
        <taxon>Bacteria</taxon>
        <taxon>Pseudomonadati</taxon>
        <taxon>Pseudomonadota</taxon>
        <taxon>Alphaproteobacteria</taxon>
        <taxon>Hyphomicrobiales</taxon>
        <taxon>Devosiaceae</taxon>
        <taxon>Paradevosia</taxon>
    </lineage>
</organism>
<dbReference type="Proteomes" id="UP000321062">
    <property type="component" value="Chromosome"/>
</dbReference>
<sequence length="141" mass="15164">MKMKICGVAITGSTANLAIVFLDENGSAQHYPCQTRKISLDDEKSYQSLAAFAQAIAAFAHENGVDAFCIKERALTGPMAGGGTTFKIETLIQYCSGKPVHFVHANTLRKFEKTNLAGLPAGLQAYLHDPYRAGAYHLSLG</sequence>
<evidence type="ECO:0000313" key="1">
    <source>
        <dbReference type="EMBL" id="QEE19428.1"/>
    </source>
</evidence>
<dbReference type="RefSeq" id="WP_147655184.1">
    <property type="nucleotide sequence ID" value="NZ_BMFM01000001.1"/>
</dbReference>
<reference evidence="1 2" key="1">
    <citation type="journal article" date="2015" name="Int. J. Syst. Evol. Microbiol.">
        <title>Youhaiella tibetensis gen. nov., sp. nov., isolated from subsurface sediment.</title>
        <authorList>
            <person name="Wang Y.X."/>
            <person name="Huang F.Q."/>
            <person name="Nogi Y."/>
            <person name="Pang S.J."/>
            <person name="Wang P.K."/>
            <person name="Lv J."/>
        </authorList>
    </citation>
    <scope>NUCLEOTIDE SEQUENCE [LARGE SCALE GENOMIC DNA]</scope>
    <source>
        <strain evidence="2">fig4</strain>
    </source>
</reference>
<accession>A0A5B9DLX3</accession>
<protein>
    <submittedName>
        <fullName evidence="1">DUF3010 family protein</fullName>
    </submittedName>
</protein>
<proteinExistence type="predicted"/>
<evidence type="ECO:0000313" key="2">
    <source>
        <dbReference type="Proteomes" id="UP000321062"/>
    </source>
</evidence>
<dbReference type="EMBL" id="CP041690">
    <property type="protein sequence ID" value="QEE19428.1"/>
    <property type="molecule type" value="Genomic_DNA"/>
</dbReference>
<name>A0A5B9DLX3_9HYPH</name>